<dbReference type="InterPro" id="IPR052070">
    <property type="entry name" value="ESCRT-I_UEV_domain"/>
</dbReference>
<dbReference type="EMBL" id="GL349439">
    <property type="protein sequence ID" value="KNC55492.1"/>
    <property type="molecule type" value="Genomic_DNA"/>
</dbReference>
<gene>
    <name evidence="11" type="ORF">AMSG_01756</name>
</gene>
<dbReference type="GO" id="GO:0015031">
    <property type="term" value="P:protein transport"/>
    <property type="evidence" value="ECO:0007669"/>
    <property type="project" value="UniProtKB-UniRule"/>
</dbReference>
<keyword evidence="6" id="KW-0175">Coiled coil</keyword>
<dbReference type="CDD" id="cd11685">
    <property type="entry name" value="UEV_TSG101-like"/>
    <property type="match status" value="1"/>
</dbReference>
<evidence type="ECO:0000256" key="3">
    <source>
        <dbReference type="ARBA" id="ARBA00022448"/>
    </source>
</evidence>
<protein>
    <submittedName>
        <fullName evidence="11">Tumor susceptibility 101</fullName>
    </submittedName>
</protein>
<keyword evidence="5 7" id="KW-0653">Protein transport</keyword>
<keyword evidence="12" id="KW-1185">Reference proteome</keyword>
<dbReference type="OMA" id="LWLPEPY"/>
<keyword evidence="3 7" id="KW-0813">Transport</keyword>
<sequence length="362" mass="40023">MSTTLDVCLSQVFYHYRDRTRGDVQTVMRTYPGLSPEVATYTSNTGAEETLLALTGTIPITYAGNTYNIPVKIWLPSVYPSERPIAFVTPTTTMYIKPGHDHVDLSGRCYLPYLTSWTGTNSSLIGLVAAMCSAFSACPPVASGPPPTATPVMASPPAWGAAPGYTTQSSSSTRAAPAYTDTSPPGYTPAQDPVVMVRKQLAKELTEKTQASLREFFPQATAEVDSLYEIQRKRTREAAMYKHETARFESERDHLAAEQEQLMVESAKIESWVEANQRDDRDVDIDEMTKPKGVLNRQLLDAMAKDRAIDDLLYALSRALNDGVILLAVYLKQVRKLSRDQFLARALAERIKAKINTGIYHA</sequence>
<dbReference type="RefSeq" id="XP_013761272.1">
    <property type="nucleotide sequence ID" value="XM_013905818.1"/>
</dbReference>
<feature type="compositionally biased region" description="Polar residues" evidence="8">
    <location>
        <begin position="165"/>
        <end position="185"/>
    </location>
</feature>
<evidence type="ECO:0000259" key="9">
    <source>
        <dbReference type="PROSITE" id="PS51312"/>
    </source>
</evidence>
<name>A0A0L0DTE2_THETB</name>
<dbReference type="STRING" id="461836.A0A0L0DTE2"/>
<feature type="region of interest" description="Disordered" evidence="8">
    <location>
        <begin position="163"/>
        <end position="191"/>
    </location>
</feature>
<evidence type="ECO:0000313" key="11">
    <source>
        <dbReference type="EMBL" id="KNC55492.1"/>
    </source>
</evidence>
<dbReference type="PANTHER" id="PTHR23306">
    <property type="entry name" value="TUMOR SUSCEPTIBILITY GENE 101 PROTEIN-RELATED"/>
    <property type="match status" value="1"/>
</dbReference>
<feature type="domain" description="SB" evidence="9">
    <location>
        <begin position="293"/>
        <end position="361"/>
    </location>
</feature>
<dbReference type="Gene3D" id="3.10.110.10">
    <property type="entry name" value="Ubiquitin Conjugating Enzyme"/>
    <property type="match status" value="1"/>
</dbReference>
<evidence type="ECO:0000256" key="8">
    <source>
        <dbReference type="SAM" id="MobiDB-lite"/>
    </source>
</evidence>
<organism evidence="11 12">
    <name type="scientific">Thecamonas trahens ATCC 50062</name>
    <dbReference type="NCBI Taxonomy" id="461836"/>
    <lineage>
        <taxon>Eukaryota</taxon>
        <taxon>Apusozoa</taxon>
        <taxon>Apusomonadida</taxon>
        <taxon>Apusomonadidae</taxon>
        <taxon>Thecamonas</taxon>
    </lineage>
</organism>
<dbReference type="SUPFAM" id="SSF54495">
    <property type="entry name" value="UBC-like"/>
    <property type="match status" value="1"/>
</dbReference>
<dbReference type="InterPro" id="IPR037202">
    <property type="entry name" value="ESCRT_assembly_dom"/>
</dbReference>
<dbReference type="PROSITE" id="PS51322">
    <property type="entry name" value="UEV"/>
    <property type="match status" value="1"/>
</dbReference>
<feature type="domain" description="UEV" evidence="10">
    <location>
        <begin position="1"/>
        <end position="145"/>
    </location>
</feature>
<dbReference type="InterPro" id="IPR017916">
    <property type="entry name" value="SB_dom"/>
</dbReference>
<dbReference type="OrthoDB" id="306304at2759"/>
<dbReference type="Pfam" id="PF05743">
    <property type="entry name" value="UEV"/>
    <property type="match status" value="1"/>
</dbReference>
<dbReference type="AlphaFoldDB" id="A0A0L0DTE2"/>
<accession>A0A0L0DTE2</accession>
<proteinExistence type="inferred from homology"/>
<evidence type="ECO:0000259" key="10">
    <source>
        <dbReference type="PROSITE" id="PS51322"/>
    </source>
</evidence>
<evidence type="ECO:0000256" key="4">
    <source>
        <dbReference type="ARBA" id="ARBA00022753"/>
    </source>
</evidence>
<dbReference type="Gene3D" id="6.10.140.820">
    <property type="match status" value="1"/>
</dbReference>
<reference evidence="11 12" key="1">
    <citation type="submission" date="2010-05" db="EMBL/GenBank/DDBJ databases">
        <title>The Genome Sequence of Thecamonas trahens ATCC 50062.</title>
        <authorList>
            <consortium name="The Broad Institute Genome Sequencing Platform"/>
            <person name="Russ C."/>
            <person name="Cuomo C."/>
            <person name="Shea T."/>
            <person name="Young S.K."/>
            <person name="Zeng Q."/>
            <person name="Koehrsen M."/>
            <person name="Haas B."/>
            <person name="Borodovsky M."/>
            <person name="Guigo R."/>
            <person name="Alvarado L."/>
            <person name="Berlin A."/>
            <person name="Bochicchio J."/>
            <person name="Borenstein D."/>
            <person name="Chapman S."/>
            <person name="Chen Z."/>
            <person name="Freedman E."/>
            <person name="Gellesch M."/>
            <person name="Goldberg J."/>
            <person name="Griggs A."/>
            <person name="Gujja S."/>
            <person name="Heilman E."/>
            <person name="Heiman D."/>
            <person name="Hepburn T."/>
            <person name="Howarth C."/>
            <person name="Jen D."/>
            <person name="Larson L."/>
            <person name="Mehta T."/>
            <person name="Park D."/>
            <person name="Pearson M."/>
            <person name="Roberts A."/>
            <person name="Saif S."/>
            <person name="Shenoy N."/>
            <person name="Sisk P."/>
            <person name="Stolte C."/>
            <person name="Sykes S."/>
            <person name="Thomson T."/>
            <person name="Walk T."/>
            <person name="White J."/>
            <person name="Yandava C."/>
            <person name="Burger G."/>
            <person name="Gray M.W."/>
            <person name="Holland P.W.H."/>
            <person name="King N."/>
            <person name="Lang F.B.F."/>
            <person name="Roger A.J."/>
            <person name="Ruiz-Trillo I."/>
            <person name="Lander E."/>
            <person name="Nusbaum C."/>
        </authorList>
    </citation>
    <scope>NUCLEOTIDE SEQUENCE [LARGE SCALE GENOMIC DNA]</scope>
    <source>
        <strain evidence="11 12">ATCC 50062</strain>
    </source>
</reference>
<keyword evidence="4" id="KW-0967">Endosome</keyword>
<evidence type="ECO:0000256" key="7">
    <source>
        <dbReference type="PROSITE-ProRule" id="PRU00644"/>
    </source>
</evidence>
<evidence type="ECO:0000256" key="6">
    <source>
        <dbReference type="ARBA" id="ARBA00023054"/>
    </source>
</evidence>
<dbReference type="GO" id="GO:0043130">
    <property type="term" value="F:ubiquitin binding"/>
    <property type="evidence" value="ECO:0007669"/>
    <property type="project" value="TreeGrafter"/>
</dbReference>
<evidence type="ECO:0000256" key="1">
    <source>
        <dbReference type="ARBA" id="ARBA00004177"/>
    </source>
</evidence>
<dbReference type="GO" id="GO:0000813">
    <property type="term" value="C:ESCRT I complex"/>
    <property type="evidence" value="ECO:0007669"/>
    <property type="project" value="TreeGrafter"/>
</dbReference>
<evidence type="ECO:0000313" key="12">
    <source>
        <dbReference type="Proteomes" id="UP000054408"/>
    </source>
</evidence>
<evidence type="ECO:0000256" key="2">
    <source>
        <dbReference type="ARBA" id="ARBA00009594"/>
    </source>
</evidence>
<dbReference type="InterPro" id="IPR008883">
    <property type="entry name" value="UEV_N"/>
</dbReference>
<comment type="similarity">
    <text evidence="2">Belongs to the ubiquitin-conjugating enzyme family. UEV subfamily.</text>
</comment>
<dbReference type="PROSITE" id="PS51312">
    <property type="entry name" value="SB"/>
    <property type="match status" value="1"/>
</dbReference>
<comment type="subcellular location">
    <subcellularLocation>
        <location evidence="1">Endosome</location>
    </subcellularLocation>
</comment>
<dbReference type="GO" id="GO:0008333">
    <property type="term" value="P:endosome to lysosome transport"/>
    <property type="evidence" value="ECO:0007669"/>
    <property type="project" value="TreeGrafter"/>
</dbReference>
<dbReference type="InterPro" id="IPR016135">
    <property type="entry name" value="UBQ-conjugating_enzyme/RWD"/>
</dbReference>
<dbReference type="PANTHER" id="PTHR23306:SF3">
    <property type="entry name" value="TUMOR SUPPRESSOR PROTEIN 101"/>
    <property type="match status" value="1"/>
</dbReference>
<dbReference type="GeneID" id="25561490"/>
<evidence type="ECO:0000256" key="5">
    <source>
        <dbReference type="ARBA" id="ARBA00022927"/>
    </source>
</evidence>
<dbReference type="SUPFAM" id="SSF140111">
    <property type="entry name" value="Endosomal sorting complex assembly domain"/>
    <property type="match status" value="1"/>
</dbReference>
<dbReference type="Proteomes" id="UP000054408">
    <property type="component" value="Unassembled WGS sequence"/>
</dbReference>
<dbReference type="eggNOG" id="KOG2391">
    <property type="taxonomic scope" value="Eukaryota"/>
</dbReference>
<dbReference type="Pfam" id="PF09454">
    <property type="entry name" value="Vps23_core"/>
    <property type="match status" value="1"/>
</dbReference>